<name>A0A6P1E585_LENHI</name>
<dbReference type="AlphaFoldDB" id="A0A6P1E585"/>
<gene>
    <name evidence="1" type="ORF">GQR93_10310</name>
</gene>
<protein>
    <submittedName>
        <fullName evidence="1">Uncharacterized protein</fullName>
    </submittedName>
</protein>
<evidence type="ECO:0000313" key="1">
    <source>
        <dbReference type="EMBL" id="QHB52556.1"/>
    </source>
</evidence>
<proteinExistence type="predicted"/>
<organism evidence="1 2">
    <name type="scientific">Lentilactobacillus hilgardii</name>
    <name type="common">Lactobacillus hilgardii</name>
    <dbReference type="NCBI Taxonomy" id="1588"/>
    <lineage>
        <taxon>Bacteria</taxon>
        <taxon>Bacillati</taxon>
        <taxon>Bacillota</taxon>
        <taxon>Bacilli</taxon>
        <taxon>Lactobacillales</taxon>
        <taxon>Lactobacillaceae</taxon>
        <taxon>Lentilactobacillus</taxon>
    </lineage>
</organism>
<accession>A0A6P1E585</accession>
<sequence length="159" mass="18648">MCKNTRVNLMKKGNNKRYRFSGTFEKYGFKYTDRYRTHAAGTVLLIDIKDEDGIVVTDHLWFNLTKGFRSLGILSPGDVVSFNGRVKPYQKGYLGHRFGKTQSCTTDYKIDRPTKVTLERTNDKATREKFSTKNWTLCNQIYEMYKEDYQKRGIPKPYV</sequence>
<dbReference type="Proteomes" id="UP000465035">
    <property type="component" value="Chromosome"/>
</dbReference>
<dbReference type="EMBL" id="CP047121">
    <property type="protein sequence ID" value="QHB52556.1"/>
    <property type="molecule type" value="Genomic_DNA"/>
</dbReference>
<dbReference type="GeneID" id="69058760"/>
<reference evidence="1 2" key="1">
    <citation type="submission" date="2019-12" db="EMBL/GenBank/DDBJ databases">
        <title>Lactobacillus hilgardii FLUB.</title>
        <authorList>
            <person name="Gustaw K."/>
        </authorList>
    </citation>
    <scope>NUCLEOTIDE SEQUENCE [LARGE SCALE GENOMIC DNA]</scope>
    <source>
        <strain evidence="1 2">FLUB</strain>
    </source>
</reference>
<dbReference type="RefSeq" id="WP_050757977.1">
    <property type="nucleotide sequence ID" value="NZ_CABKOL010000099.1"/>
</dbReference>
<evidence type="ECO:0000313" key="2">
    <source>
        <dbReference type="Proteomes" id="UP000465035"/>
    </source>
</evidence>